<dbReference type="InterPro" id="IPR011009">
    <property type="entry name" value="Kinase-like_dom_sf"/>
</dbReference>
<organism evidence="3 4">
    <name type="scientific">Streptomyces collinus</name>
    <dbReference type="NCBI Taxonomy" id="42684"/>
    <lineage>
        <taxon>Bacteria</taxon>
        <taxon>Bacillati</taxon>
        <taxon>Actinomycetota</taxon>
        <taxon>Actinomycetes</taxon>
        <taxon>Kitasatosporales</taxon>
        <taxon>Streptomycetaceae</taxon>
        <taxon>Streptomyces</taxon>
    </lineage>
</organism>
<evidence type="ECO:0000313" key="4">
    <source>
        <dbReference type="Proteomes" id="UP000579531"/>
    </source>
</evidence>
<accession>A0AA89QAX4</accession>
<dbReference type="Pfam" id="PF19974">
    <property type="entry name" value="TCAD9"/>
    <property type="match status" value="1"/>
</dbReference>
<gene>
    <name evidence="3" type="ORF">HNR72_008040</name>
</gene>
<evidence type="ECO:0000256" key="1">
    <source>
        <dbReference type="SAM" id="MobiDB-lite"/>
    </source>
</evidence>
<evidence type="ECO:0000313" key="3">
    <source>
        <dbReference type="EMBL" id="MBB5816918.1"/>
    </source>
</evidence>
<dbReference type="GeneID" id="93835814"/>
<dbReference type="RefSeq" id="WP_184854680.1">
    <property type="nucleotide sequence ID" value="NZ_BAABFE010000021.1"/>
</dbReference>
<dbReference type="SUPFAM" id="SSF56112">
    <property type="entry name" value="Protein kinase-like (PK-like)"/>
    <property type="match status" value="1"/>
</dbReference>
<keyword evidence="4" id="KW-1185">Reference proteome</keyword>
<feature type="domain" description="Ternary complex associated" evidence="2">
    <location>
        <begin position="65"/>
        <end position="525"/>
    </location>
</feature>
<reference evidence="3 4" key="1">
    <citation type="submission" date="2020-08" db="EMBL/GenBank/DDBJ databases">
        <title>Sequencing the genomes of 1000 actinobacteria strains.</title>
        <authorList>
            <person name="Klenk H.-P."/>
        </authorList>
    </citation>
    <scope>NUCLEOTIDE SEQUENCE [LARGE SCALE GENOMIC DNA]</scope>
    <source>
        <strain evidence="3 4">DSM 40129</strain>
    </source>
</reference>
<proteinExistence type="predicted"/>
<name>A0AA89QAX4_STRCU</name>
<protein>
    <recommendedName>
        <fullName evidence="2">Ternary complex associated domain-containing protein</fullName>
    </recommendedName>
</protein>
<sequence length="1697" mass="184751">MQGFTMPGGYVLGQPKISFDADCGLDDTEQARIKDALLNVAVSSDEGASDLQCRDQGRWPADVKSVTVHGRLAGGRGGADVLKISVKRKKGALSLQVAKLLPYAEAVKEWNAYKDLKSTFDSSLYVPIAAVSRAVHDERGRERPHSVVVYRHVSAWDHAPGSLESLEDLVASAVASPTRLAECSDTLTTVLRSLSSNLYAATFTEEAALEGENRSLGDDLRLEVDKVEGSGSAVRLVHGNPGPDDSFPQPSSSEVLRSTTSPPGPGRSLRAGERAEFTLENITVDGTSVWGDYHSTRLRVDLVGAASQPQQAGKVRSGRTIEVQGRLTAVRAEQWSAFLQEHYADGDSFFESDSDQTLRFEGVTVGHPLAALHEVLVADAGPRARSAVHGDLNPRNVILSGSTPYLIDFATFKREHFTLTDVSWLELCILRDCMAHLSWLEMVRLQRYLGLLTLLQSHQEAEVLTRTADTLAQSLAEDNPALERCLRLLWQVRCGIRDAVPAECHEQWSRHYFEHLILSACRTFKWSCPEAPERVRASAAAAGVAGEFLSPVGVLRHWRSQDQESLVRVLLAVDQGDAVTGSLLAEAAATITDAALHTRVIKRLSTGPLLEVRRALHQRYMAAARTENSVWGGDDTYIRMEGRQLQPGEAYVRQGHGALTVQGQDCLALLEQHPAAVLLAEPGGGKSRITRELRIRATADHHAVPNRPLLPLQATASQIMEFLQQRHSAERTVAKFLLQLTDVGQALSEDQLGHLIALGAVHLTIDDLHVVAERDQRKILAWIKRVRARQPRLRLLVCQRAGDFHPSVLRWPTVVVHTVREDAARTYATEVLRKRRQDGWQEPLAELESRLFADPGAAALRGLAGKPQFLRLLVHHFVETGQVPTNLGGLVRKYLDNLLDSAPAKKISSDRLLGGLARLAEQLGSAGSLERQQALDALDGTARASSTQSCTAQELLAALLVTSVIVESSRRISFRDPLVQSYCAAIALQQYPADQLTRVRELILRHGWRETAVLLVADEHTHPRTVLTVVEAGVKASAWYGALLLQAAPEPCTREVHDAFLRHQYEVLRSPYSGVPAWKKSAYALAKYAVPSAQNVLVRAASAPESAAEAAQAALDGLVMMHQWSVPGATQHLTDVISGLLDEAGQRSTAGGDIRVVVQALRSIQVARLNELAGHAWARVDPSQPWDVLRQAWQALRQLNVRPDRTRQGIYAQACTSQLSALDAALRMTADTATADALNAERLQVLEELTAVGAVETLLEYRFRAGLAECPGWGEMLQAAVTARRADAPAASAVSALLDDSVLGAVGFGCDQWKQLLIVGDEGLAAMAAHYILAAKDVVSVDLLAEVAAHGTAWSLSVVAAFLHCLPPDGHKSLEQLLEPFLVGMDADMVEAVSSFVSAAETLNQDTGRRLALRVQQALAAQGLVQEALHWPWCTTWRRALPPRAEIPLFLHEQSHSPAWRAQGLDASLLSLLGSADVLLDAPYVKPVSLTPSLSERLGDLKPATADGVAAHRFVLLAASVGLPDELDFVRQVAVDEYNVRTVIRHAHGHHGLVEVTLAAHAVTAIGYLGMLAALEDPDLDVAPVIAFLEEMGRDTGDMHPSMERARLIALGYWGQLAPLLGALCAREDPILASAVRNIVNHWLPGPRTSTGKEPYFTKVAETLSEELQSKLLPPQTRALLTELRTGIEDRLGRYVI</sequence>
<dbReference type="Proteomes" id="UP000579531">
    <property type="component" value="Unassembled WGS sequence"/>
</dbReference>
<evidence type="ECO:0000259" key="2">
    <source>
        <dbReference type="Pfam" id="PF19974"/>
    </source>
</evidence>
<dbReference type="InterPro" id="IPR045544">
    <property type="entry name" value="TCAD9"/>
</dbReference>
<feature type="region of interest" description="Disordered" evidence="1">
    <location>
        <begin position="233"/>
        <end position="270"/>
    </location>
</feature>
<comment type="caution">
    <text evidence="3">The sequence shown here is derived from an EMBL/GenBank/DDBJ whole genome shotgun (WGS) entry which is preliminary data.</text>
</comment>
<dbReference type="EMBL" id="JACHLX010000002">
    <property type="protein sequence ID" value="MBB5816918.1"/>
    <property type="molecule type" value="Genomic_DNA"/>
</dbReference>
<feature type="compositionally biased region" description="Polar residues" evidence="1">
    <location>
        <begin position="248"/>
        <end position="261"/>
    </location>
</feature>